<evidence type="ECO:0000313" key="4">
    <source>
        <dbReference type="Proteomes" id="UP000072741"/>
    </source>
</evidence>
<keyword evidence="4" id="KW-1185">Reference proteome</keyword>
<dbReference type="PANTHER" id="PTHR42928">
    <property type="entry name" value="TRICARBOXYLATE-BINDING PROTEIN"/>
    <property type="match status" value="1"/>
</dbReference>
<comment type="caution">
    <text evidence="3">The sequence shown here is derived from an EMBL/GenBank/DDBJ whole genome shotgun (WGS) entry which is preliminary data.</text>
</comment>
<protein>
    <submittedName>
        <fullName evidence="3">Twin-arginine translocation pathway signal protein</fullName>
    </submittedName>
</protein>
<evidence type="ECO:0000256" key="1">
    <source>
        <dbReference type="ARBA" id="ARBA00006987"/>
    </source>
</evidence>
<proteinExistence type="inferred from homology"/>
<dbReference type="Proteomes" id="UP000072741">
    <property type="component" value="Unassembled WGS sequence"/>
</dbReference>
<dbReference type="Gene3D" id="3.40.190.10">
    <property type="entry name" value="Periplasmic binding protein-like II"/>
    <property type="match status" value="1"/>
</dbReference>
<gene>
    <name evidence="3" type="ORF">NS331_04540</name>
</gene>
<dbReference type="InterPro" id="IPR042100">
    <property type="entry name" value="Bug_dom1"/>
</dbReference>
<dbReference type="Pfam" id="PF03401">
    <property type="entry name" value="TctC"/>
    <property type="match status" value="1"/>
</dbReference>
<name>A0A147H7V2_9BURK</name>
<dbReference type="InterPro" id="IPR006311">
    <property type="entry name" value="TAT_signal"/>
</dbReference>
<dbReference type="Gene3D" id="3.40.190.150">
    <property type="entry name" value="Bordetella uptake gene, domain 1"/>
    <property type="match status" value="1"/>
</dbReference>
<feature type="signal peptide" evidence="2">
    <location>
        <begin position="1"/>
        <end position="38"/>
    </location>
</feature>
<dbReference type="SUPFAM" id="SSF53850">
    <property type="entry name" value="Periplasmic binding protein-like II"/>
    <property type="match status" value="1"/>
</dbReference>
<feature type="chain" id="PRO_5007547298" evidence="2">
    <location>
        <begin position="39"/>
        <end position="335"/>
    </location>
</feature>
<evidence type="ECO:0000256" key="2">
    <source>
        <dbReference type="SAM" id="SignalP"/>
    </source>
</evidence>
<sequence>MSENFLPTPSSSLPRLSRRGVLRLMTAGAAAGALPAFAQWPERPVKIVVTFAPGGASDILARVVAEQLGRKLGQPVVVDNRPGAGGTIGGQVVATAAPDGYTLMLSNTTPIALGPFTLDKQPYDPVAAFSHVAYLGSAPLVVMASKESGIKTWADLEARAKKEGRLDFGSGGPGSVGHIHGELIKRVTGANMVHVPYRGGAPMTTDLLANIVPVGIDVITAYVQYFKTGQLVPLAVTGTTRSPLMPEVPTMVELGQPKLVLENFFGISGPAKLPAETVARLHDAANAVLAMPEVQKKMVDLGIVAQPESTARFEGFVRDQVAVLGPTVKGAGIKL</sequence>
<dbReference type="EMBL" id="LDSL01000030">
    <property type="protein sequence ID" value="KTT25982.1"/>
    <property type="molecule type" value="Genomic_DNA"/>
</dbReference>
<dbReference type="PANTHER" id="PTHR42928:SF5">
    <property type="entry name" value="BLR1237 PROTEIN"/>
    <property type="match status" value="1"/>
</dbReference>
<dbReference type="PIRSF" id="PIRSF017082">
    <property type="entry name" value="YflP"/>
    <property type="match status" value="1"/>
</dbReference>
<dbReference type="OrthoDB" id="8958974at2"/>
<accession>A0A147H7V2</accession>
<dbReference type="RefSeq" id="WP_058640807.1">
    <property type="nucleotide sequence ID" value="NZ_LDSL01000030.1"/>
</dbReference>
<dbReference type="AlphaFoldDB" id="A0A147H7V2"/>
<dbReference type="PATRIC" id="fig|433924.3.peg.2767"/>
<dbReference type="CDD" id="cd07012">
    <property type="entry name" value="PBP2_Bug_TTT"/>
    <property type="match status" value="1"/>
</dbReference>
<keyword evidence="2" id="KW-0732">Signal</keyword>
<comment type="similarity">
    <text evidence="1">Belongs to the UPF0065 (bug) family.</text>
</comment>
<evidence type="ECO:0000313" key="3">
    <source>
        <dbReference type="EMBL" id="KTT25982.1"/>
    </source>
</evidence>
<organism evidence="3 4">
    <name type="scientific">Pseudacidovorax intermedius</name>
    <dbReference type="NCBI Taxonomy" id="433924"/>
    <lineage>
        <taxon>Bacteria</taxon>
        <taxon>Pseudomonadati</taxon>
        <taxon>Pseudomonadota</taxon>
        <taxon>Betaproteobacteria</taxon>
        <taxon>Burkholderiales</taxon>
        <taxon>Comamonadaceae</taxon>
        <taxon>Pseudacidovorax</taxon>
    </lineage>
</organism>
<reference evidence="3 4" key="1">
    <citation type="journal article" date="2016" name="Front. Microbiol.">
        <title>Genomic Resource of Rice Seed Associated Bacteria.</title>
        <authorList>
            <person name="Midha S."/>
            <person name="Bansal K."/>
            <person name="Sharma S."/>
            <person name="Kumar N."/>
            <person name="Patil P.P."/>
            <person name="Chaudhry V."/>
            <person name="Patil P.B."/>
        </authorList>
    </citation>
    <scope>NUCLEOTIDE SEQUENCE [LARGE SCALE GENOMIC DNA]</scope>
    <source>
        <strain evidence="3 4">NS331</strain>
    </source>
</reference>
<dbReference type="PROSITE" id="PS51318">
    <property type="entry name" value="TAT"/>
    <property type="match status" value="1"/>
</dbReference>
<dbReference type="InterPro" id="IPR005064">
    <property type="entry name" value="BUG"/>
</dbReference>